<dbReference type="Proteomes" id="UP001085076">
    <property type="component" value="Miscellaneous, Linkage group lg02"/>
</dbReference>
<dbReference type="EMBL" id="JAGGNH010000002">
    <property type="protein sequence ID" value="KAJ0981471.1"/>
    <property type="molecule type" value="Genomic_DNA"/>
</dbReference>
<keyword evidence="4" id="KW-1185">Reference proteome</keyword>
<proteinExistence type="predicted"/>
<reference evidence="3" key="1">
    <citation type="submission" date="2021-03" db="EMBL/GenBank/DDBJ databases">
        <authorList>
            <person name="Li Z."/>
            <person name="Yang C."/>
        </authorList>
    </citation>
    <scope>NUCLEOTIDE SEQUENCE</scope>
    <source>
        <strain evidence="3">Dzin_1.0</strain>
        <tissue evidence="3">Leaf</tissue>
    </source>
</reference>
<dbReference type="AlphaFoldDB" id="A0A9D5CXD8"/>
<comment type="caution">
    <text evidence="3">The sequence shown here is derived from an EMBL/GenBank/DDBJ whole genome shotgun (WGS) entry which is preliminary data.</text>
</comment>
<accession>A0A9D5CXD8</accession>
<dbReference type="GO" id="GO:0009055">
    <property type="term" value="F:electron transfer activity"/>
    <property type="evidence" value="ECO:0007669"/>
    <property type="project" value="InterPro"/>
</dbReference>
<name>A0A9D5CXD8_9LILI</name>
<dbReference type="PANTHER" id="PTHR34052">
    <property type="entry name" value="GLYCINE-RICH PROTEIN-LIKE"/>
    <property type="match status" value="1"/>
</dbReference>
<dbReference type="PROSITE" id="PS51485">
    <property type="entry name" value="PHYTOCYANIN"/>
    <property type="match status" value="1"/>
</dbReference>
<dbReference type="InterPro" id="IPR003245">
    <property type="entry name" value="Phytocyanin_dom"/>
</dbReference>
<feature type="signal peptide" evidence="1">
    <location>
        <begin position="1"/>
        <end position="24"/>
    </location>
</feature>
<feature type="domain" description="Phytocyanin" evidence="2">
    <location>
        <begin position="25"/>
        <end position="139"/>
    </location>
</feature>
<evidence type="ECO:0000313" key="3">
    <source>
        <dbReference type="EMBL" id="KAJ0981471.1"/>
    </source>
</evidence>
<evidence type="ECO:0000256" key="1">
    <source>
        <dbReference type="SAM" id="SignalP"/>
    </source>
</evidence>
<dbReference type="SUPFAM" id="SSF49503">
    <property type="entry name" value="Cupredoxins"/>
    <property type="match status" value="1"/>
</dbReference>
<dbReference type="InterPro" id="IPR008972">
    <property type="entry name" value="Cupredoxin"/>
</dbReference>
<sequence length="144" mass="15781">MASIGSASSLFLVLLASFSSFSLAAKIIVGDSNHWQFGFNYTDWALKKAPFYQHDSLVFMYEAPSNTTPPHSVYLLKNLKSFLGCDLKGAKLVGNVVQGGGPGFEFVLKKRKPHYFACGEHGGVHCSLGLMKFPVFPIRSYCHG</sequence>
<keyword evidence="1" id="KW-0732">Signal</keyword>
<dbReference type="Gene3D" id="2.60.40.420">
    <property type="entry name" value="Cupredoxins - blue copper proteins"/>
    <property type="match status" value="1"/>
</dbReference>
<dbReference type="OrthoDB" id="1839683at2759"/>
<evidence type="ECO:0000313" key="4">
    <source>
        <dbReference type="Proteomes" id="UP001085076"/>
    </source>
</evidence>
<protein>
    <recommendedName>
        <fullName evidence="2">Phytocyanin domain-containing protein</fullName>
    </recommendedName>
</protein>
<reference evidence="3" key="2">
    <citation type="journal article" date="2022" name="Hortic Res">
        <title>The genome of Dioscorea zingiberensis sheds light on the biosynthesis, origin and evolution of the medicinally important diosgenin saponins.</title>
        <authorList>
            <person name="Li Y."/>
            <person name="Tan C."/>
            <person name="Li Z."/>
            <person name="Guo J."/>
            <person name="Li S."/>
            <person name="Chen X."/>
            <person name="Wang C."/>
            <person name="Dai X."/>
            <person name="Yang H."/>
            <person name="Song W."/>
            <person name="Hou L."/>
            <person name="Xu J."/>
            <person name="Tong Z."/>
            <person name="Xu A."/>
            <person name="Yuan X."/>
            <person name="Wang W."/>
            <person name="Yang Q."/>
            <person name="Chen L."/>
            <person name="Sun Z."/>
            <person name="Wang K."/>
            <person name="Pan B."/>
            <person name="Chen J."/>
            <person name="Bao Y."/>
            <person name="Liu F."/>
            <person name="Qi X."/>
            <person name="Gang D.R."/>
            <person name="Wen J."/>
            <person name="Li J."/>
        </authorList>
    </citation>
    <scope>NUCLEOTIDE SEQUENCE</scope>
    <source>
        <strain evidence="3">Dzin_1.0</strain>
    </source>
</reference>
<evidence type="ECO:0000259" key="2">
    <source>
        <dbReference type="PROSITE" id="PS51485"/>
    </source>
</evidence>
<gene>
    <name evidence="3" type="ORF">J5N97_009726</name>
</gene>
<organism evidence="3 4">
    <name type="scientific">Dioscorea zingiberensis</name>
    <dbReference type="NCBI Taxonomy" id="325984"/>
    <lineage>
        <taxon>Eukaryota</taxon>
        <taxon>Viridiplantae</taxon>
        <taxon>Streptophyta</taxon>
        <taxon>Embryophyta</taxon>
        <taxon>Tracheophyta</taxon>
        <taxon>Spermatophyta</taxon>
        <taxon>Magnoliopsida</taxon>
        <taxon>Liliopsida</taxon>
        <taxon>Dioscoreales</taxon>
        <taxon>Dioscoreaceae</taxon>
        <taxon>Dioscorea</taxon>
    </lineage>
</organism>
<dbReference type="PANTHER" id="PTHR34052:SF1">
    <property type="entry name" value="OS06G0216700 PROTEIN"/>
    <property type="match status" value="1"/>
</dbReference>
<feature type="chain" id="PRO_5039614906" description="Phytocyanin domain-containing protein" evidence="1">
    <location>
        <begin position="25"/>
        <end position="144"/>
    </location>
</feature>